<proteinExistence type="predicted"/>
<evidence type="ECO:0000313" key="1">
    <source>
        <dbReference type="EMBL" id="GAH65256.1"/>
    </source>
</evidence>
<organism evidence="1">
    <name type="scientific">marine sediment metagenome</name>
    <dbReference type="NCBI Taxonomy" id="412755"/>
    <lineage>
        <taxon>unclassified sequences</taxon>
        <taxon>metagenomes</taxon>
        <taxon>ecological metagenomes</taxon>
    </lineage>
</organism>
<dbReference type="AlphaFoldDB" id="X1H500"/>
<accession>X1H500</accession>
<gene>
    <name evidence="1" type="ORF">S03H2_40836</name>
</gene>
<comment type="caution">
    <text evidence="1">The sequence shown here is derived from an EMBL/GenBank/DDBJ whole genome shotgun (WGS) entry which is preliminary data.</text>
</comment>
<sequence length="156" mass="17479">MSEIVNLSEKERIALFRILDYERNTNPAQDWPLGWSWSAVRTHPSVLNALLLKGLVEEKFHSNSYRGLALTELGRKPAEALSAAAEPELEERPPSPLELPDDLVEPIEGYSDLKALVIQAIQSKKPVHLLFTGVPSSAKTMFLVYEIRNSDGSRQQ</sequence>
<name>X1H500_9ZZZZ</name>
<protein>
    <submittedName>
        <fullName evidence="1">Uncharacterized protein</fullName>
    </submittedName>
</protein>
<reference evidence="1" key="1">
    <citation type="journal article" date="2014" name="Front. Microbiol.">
        <title>High frequency of phylogenetically diverse reductive dehalogenase-homologous genes in deep subseafloor sedimentary metagenomes.</title>
        <authorList>
            <person name="Kawai M."/>
            <person name="Futagami T."/>
            <person name="Toyoda A."/>
            <person name="Takaki Y."/>
            <person name="Nishi S."/>
            <person name="Hori S."/>
            <person name="Arai W."/>
            <person name="Tsubouchi T."/>
            <person name="Morono Y."/>
            <person name="Uchiyama I."/>
            <person name="Ito T."/>
            <person name="Fujiyama A."/>
            <person name="Inagaki F."/>
            <person name="Takami H."/>
        </authorList>
    </citation>
    <scope>NUCLEOTIDE SEQUENCE</scope>
    <source>
        <strain evidence="1">Expedition CK06-06</strain>
    </source>
</reference>
<dbReference type="EMBL" id="BARU01025337">
    <property type="protein sequence ID" value="GAH65256.1"/>
    <property type="molecule type" value="Genomic_DNA"/>
</dbReference>